<protein>
    <recommendedName>
        <fullName evidence="4">Peptide ABC transporter permease</fullName>
    </recommendedName>
</protein>
<accession>A0ABU5AQ68</accession>
<dbReference type="EMBL" id="JAVIIP010000008">
    <property type="protein sequence ID" value="MDX8539359.1"/>
    <property type="molecule type" value="Genomic_DNA"/>
</dbReference>
<evidence type="ECO:0000256" key="1">
    <source>
        <dbReference type="SAM" id="Phobius"/>
    </source>
</evidence>
<proteinExistence type="predicted"/>
<sequence>MLKLRRKPQLNYPNSDRFGEDGLRLYSAYEAAKVRQRLQQGGMKRIRAAAIVLAAIAFVLLVIAFQLPGG</sequence>
<feature type="transmembrane region" description="Helical" evidence="1">
    <location>
        <begin position="46"/>
        <end position="67"/>
    </location>
</feature>
<gene>
    <name evidence="2" type="ORF">RFM23_17205</name>
</gene>
<evidence type="ECO:0000313" key="3">
    <source>
        <dbReference type="Proteomes" id="UP001276564"/>
    </source>
</evidence>
<evidence type="ECO:0000313" key="2">
    <source>
        <dbReference type="EMBL" id="MDX8539359.1"/>
    </source>
</evidence>
<reference evidence="2 3" key="1">
    <citation type="submission" date="2023-08" db="EMBL/GenBank/DDBJ databases">
        <title>Implementing the SeqCode for naming new Mesorhizobium species isolated from Vachellia karroo root nodules.</title>
        <authorList>
            <person name="Van Lill M."/>
        </authorList>
    </citation>
    <scope>NUCLEOTIDE SEQUENCE [LARGE SCALE GENOMIC DNA]</scope>
    <source>
        <strain evidence="2 3">VK4B</strain>
    </source>
</reference>
<evidence type="ECO:0008006" key="4">
    <source>
        <dbReference type="Google" id="ProtNLM"/>
    </source>
</evidence>
<dbReference type="Proteomes" id="UP001276564">
    <property type="component" value="Unassembled WGS sequence"/>
</dbReference>
<keyword evidence="3" id="KW-1185">Reference proteome</keyword>
<keyword evidence="1" id="KW-1133">Transmembrane helix</keyword>
<keyword evidence="1" id="KW-0812">Transmembrane</keyword>
<organism evidence="2 3">
    <name type="scientific">Mesorhizobium abyssinicae</name>
    <dbReference type="NCBI Taxonomy" id="1209958"/>
    <lineage>
        <taxon>Bacteria</taxon>
        <taxon>Pseudomonadati</taxon>
        <taxon>Pseudomonadota</taxon>
        <taxon>Alphaproteobacteria</taxon>
        <taxon>Hyphomicrobiales</taxon>
        <taxon>Phyllobacteriaceae</taxon>
        <taxon>Mesorhizobium</taxon>
    </lineage>
</organism>
<dbReference type="RefSeq" id="WP_127285399.1">
    <property type="nucleotide sequence ID" value="NZ_JARAKC010000005.1"/>
</dbReference>
<comment type="caution">
    <text evidence="2">The sequence shown here is derived from an EMBL/GenBank/DDBJ whole genome shotgun (WGS) entry which is preliminary data.</text>
</comment>
<keyword evidence="1" id="KW-0472">Membrane</keyword>
<name>A0ABU5AQ68_9HYPH</name>